<keyword evidence="8 11" id="KW-0472">Membrane</keyword>
<reference evidence="13" key="2">
    <citation type="journal article" date="2014" name="ISME J.">
        <title>Microbial stratification in low pH oxic and suboxic macroscopic growths along an acid mine drainage.</title>
        <authorList>
            <person name="Mendez-Garcia C."/>
            <person name="Mesa V."/>
            <person name="Sprenger R.R."/>
            <person name="Richter M."/>
            <person name="Diez M.S."/>
            <person name="Solano J."/>
            <person name="Bargiela R."/>
            <person name="Golyshina O.V."/>
            <person name="Manteca A."/>
            <person name="Ramos J.L."/>
            <person name="Gallego J.R."/>
            <person name="Llorente I."/>
            <person name="Martins Dos Santos V.A."/>
            <person name="Jensen O.N."/>
            <person name="Pelaez A.I."/>
            <person name="Sanchez J."/>
            <person name="Ferrer M."/>
        </authorList>
    </citation>
    <scope>NUCLEOTIDE SEQUENCE</scope>
</reference>
<keyword evidence="5" id="KW-0997">Cell inner membrane</keyword>
<dbReference type="Pfam" id="PF07219">
    <property type="entry name" value="HemY_N"/>
    <property type="match status" value="1"/>
</dbReference>
<evidence type="ECO:0000256" key="3">
    <source>
        <dbReference type="ARBA" id="ARBA00004744"/>
    </source>
</evidence>
<name>T1AHG3_9ZZZZ</name>
<protein>
    <submittedName>
        <fullName evidence="13">HemY domain protein</fullName>
    </submittedName>
</protein>
<sequence length="421" mass="47171">MKRLWFFVLILAGALLLASLVGITPGGWVAFRIGDHEIELSLMSFVLFWIAGYVLLLGIFSLIDFTLRLPGRIGRTPGALAARRGGAQLIRGMIEMSEGHWMRGERRLVRFAPRSPAPLLNYLLAARAAQLQRADDRRDRYLKKAHESTPRAELAILLTQAELQIAHRQLEQALATLKTLVETHPEHRQSVRLLARTYTALSDWEALGQLWPRLKRLHCFSDDELRALERTLAVGRIRSASETGGRDEVLEVFHGYRKSLRERPEVIAALIEGLRRVEAGRAAVEELAELLPTVWSERWIVEFGHLAQDHALDLLARAEPWAESHPDSAGLNYVIGLLYRMRGRHGKARAHFERSLALRPEPETCLALSEFLDELGDHEGAGERARAGLHLLLDRAPAGSPDQRGSASERTDGVSAPNDSR</sequence>
<dbReference type="AlphaFoldDB" id="T1AHG3"/>
<dbReference type="InterPro" id="IPR005254">
    <property type="entry name" value="Heme_biosyn_assoc_TPR_pro"/>
</dbReference>
<comment type="subcellular location">
    <subcellularLocation>
        <location evidence="2">Cell inner membrane</location>
        <topology evidence="2">Multi-pass membrane protein</topology>
    </subcellularLocation>
</comment>
<evidence type="ECO:0000256" key="1">
    <source>
        <dbReference type="ARBA" id="ARBA00002962"/>
    </source>
</evidence>
<keyword evidence="9" id="KW-0627">Porphyrin biosynthesis</keyword>
<evidence type="ECO:0000256" key="4">
    <source>
        <dbReference type="ARBA" id="ARBA00022475"/>
    </source>
</evidence>
<evidence type="ECO:0000256" key="10">
    <source>
        <dbReference type="SAM" id="MobiDB-lite"/>
    </source>
</evidence>
<evidence type="ECO:0000256" key="7">
    <source>
        <dbReference type="ARBA" id="ARBA00022989"/>
    </source>
</evidence>
<dbReference type="SUPFAM" id="SSF48452">
    <property type="entry name" value="TPR-like"/>
    <property type="match status" value="2"/>
</dbReference>
<dbReference type="InterPro" id="IPR010817">
    <property type="entry name" value="HemY_N"/>
</dbReference>
<evidence type="ECO:0000256" key="11">
    <source>
        <dbReference type="SAM" id="Phobius"/>
    </source>
</evidence>
<feature type="transmembrane region" description="Helical" evidence="11">
    <location>
        <begin position="46"/>
        <end position="67"/>
    </location>
</feature>
<reference evidence="13" key="1">
    <citation type="submission" date="2013-08" db="EMBL/GenBank/DDBJ databases">
        <authorList>
            <person name="Mendez C."/>
            <person name="Richter M."/>
            <person name="Ferrer M."/>
            <person name="Sanchez J."/>
        </authorList>
    </citation>
    <scope>NUCLEOTIDE SEQUENCE</scope>
</reference>
<evidence type="ECO:0000256" key="9">
    <source>
        <dbReference type="ARBA" id="ARBA00023244"/>
    </source>
</evidence>
<comment type="pathway">
    <text evidence="3">Porphyrin-containing compound metabolism; protoheme biosynthesis.</text>
</comment>
<dbReference type="GO" id="GO:0005886">
    <property type="term" value="C:plasma membrane"/>
    <property type="evidence" value="ECO:0007669"/>
    <property type="project" value="UniProtKB-SubCell"/>
</dbReference>
<dbReference type="GO" id="GO:0042168">
    <property type="term" value="P:heme metabolic process"/>
    <property type="evidence" value="ECO:0007669"/>
    <property type="project" value="InterPro"/>
</dbReference>
<proteinExistence type="predicted"/>
<dbReference type="InterPro" id="IPR011990">
    <property type="entry name" value="TPR-like_helical_dom_sf"/>
</dbReference>
<organism evidence="13">
    <name type="scientific">mine drainage metagenome</name>
    <dbReference type="NCBI Taxonomy" id="410659"/>
    <lineage>
        <taxon>unclassified sequences</taxon>
        <taxon>metagenomes</taxon>
        <taxon>ecological metagenomes</taxon>
    </lineage>
</organism>
<dbReference type="SMART" id="SM00028">
    <property type="entry name" value="TPR"/>
    <property type="match status" value="2"/>
</dbReference>
<dbReference type="NCBIfam" id="TIGR00540">
    <property type="entry name" value="TPR_hemY_coli"/>
    <property type="match status" value="1"/>
</dbReference>
<feature type="domain" description="HemY N-terminal" evidence="12">
    <location>
        <begin position="27"/>
        <end position="132"/>
    </location>
</feature>
<evidence type="ECO:0000256" key="8">
    <source>
        <dbReference type="ARBA" id="ARBA00023136"/>
    </source>
</evidence>
<comment type="caution">
    <text evidence="13">The sequence shown here is derived from an EMBL/GenBank/DDBJ whole genome shotgun (WGS) entry which is preliminary data.</text>
</comment>
<evidence type="ECO:0000256" key="6">
    <source>
        <dbReference type="ARBA" id="ARBA00022692"/>
    </source>
</evidence>
<evidence type="ECO:0000259" key="12">
    <source>
        <dbReference type="Pfam" id="PF07219"/>
    </source>
</evidence>
<gene>
    <name evidence="13" type="ORF">B1B_09077</name>
</gene>
<keyword evidence="4" id="KW-1003">Cell membrane</keyword>
<keyword evidence="6 11" id="KW-0812">Transmembrane</keyword>
<dbReference type="PROSITE" id="PS50005">
    <property type="entry name" value="TPR"/>
    <property type="match status" value="1"/>
</dbReference>
<accession>T1AHG3</accession>
<dbReference type="Gene3D" id="1.25.40.10">
    <property type="entry name" value="Tetratricopeptide repeat domain"/>
    <property type="match status" value="1"/>
</dbReference>
<comment type="function">
    <text evidence="1">Involved in a late step of protoheme IX synthesis.</text>
</comment>
<keyword evidence="7 11" id="KW-1133">Transmembrane helix</keyword>
<evidence type="ECO:0000313" key="13">
    <source>
        <dbReference type="EMBL" id="EQD56078.1"/>
    </source>
</evidence>
<evidence type="ECO:0000256" key="5">
    <source>
        <dbReference type="ARBA" id="ARBA00022519"/>
    </source>
</evidence>
<dbReference type="GO" id="GO:0006779">
    <property type="term" value="P:porphyrin-containing compound biosynthetic process"/>
    <property type="evidence" value="ECO:0007669"/>
    <property type="project" value="UniProtKB-KW"/>
</dbReference>
<feature type="region of interest" description="Disordered" evidence="10">
    <location>
        <begin position="392"/>
        <end position="421"/>
    </location>
</feature>
<dbReference type="InterPro" id="IPR019734">
    <property type="entry name" value="TPR_rpt"/>
</dbReference>
<dbReference type="EMBL" id="AUZY01005958">
    <property type="protein sequence ID" value="EQD56078.1"/>
    <property type="molecule type" value="Genomic_DNA"/>
</dbReference>
<dbReference type="UniPathway" id="UPA00252"/>
<evidence type="ECO:0000256" key="2">
    <source>
        <dbReference type="ARBA" id="ARBA00004429"/>
    </source>
</evidence>